<proteinExistence type="predicted"/>
<protein>
    <submittedName>
        <fullName evidence="2">Uncharacterized protein</fullName>
    </submittedName>
</protein>
<dbReference type="EMBL" id="GBXM01046302">
    <property type="protein sequence ID" value="JAH62275.1"/>
    <property type="molecule type" value="Transcribed_RNA"/>
</dbReference>
<reference evidence="2" key="2">
    <citation type="journal article" date="2015" name="Fish Shellfish Immunol.">
        <title>Early steps in the European eel (Anguilla anguilla)-Vibrio vulnificus interaction in the gills: Role of the RtxA13 toxin.</title>
        <authorList>
            <person name="Callol A."/>
            <person name="Pajuelo D."/>
            <person name="Ebbesson L."/>
            <person name="Teles M."/>
            <person name="MacKenzie S."/>
            <person name="Amaro C."/>
        </authorList>
    </citation>
    <scope>NUCLEOTIDE SEQUENCE</scope>
</reference>
<dbReference type="AlphaFoldDB" id="A0A0E9UAS6"/>
<sequence length="21" mass="2222">MGIGSASAYTQTTGAYRPYNI</sequence>
<feature type="region of interest" description="Disordered" evidence="1">
    <location>
        <begin position="1"/>
        <end position="21"/>
    </location>
</feature>
<name>A0A0E9UAS6_ANGAN</name>
<evidence type="ECO:0000313" key="2">
    <source>
        <dbReference type="EMBL" id="JAH62275.1"/>
    </source>
</evidence>
<evidence type="ECO:0000256" key="1">
    <source>
        <dbReference type="SAM" id="MobiDB-lite"/>
    </source>
</evidence>
<accession>A0A0E9UAS6</accession>
<reference evidence="2" key="1">
    <citation type="submission" date="2014-11" db="EMBL/GenBank/DDBJ databases">
        <authorList>
            <person name="Amaro Gonzalez C."/>
        </authorList>
    </citation>
    <scope>NUCLEOTIDE SEQUENCE</scope>
</reference>
<organism evidence="2">
    <name type="scientific">Anguilla anguilla</name>
    <name type="common">European freshwater eel</name>
    <name type="synonym">Muraena anguilla</name>
    <dbReference type="NCBI Taxonomy" id="7936"/>
    <lineage>
        <taxon>Eukaryota</taxon>
        <taxon>Metazoa</taxon>
        <taxon>Chordata</taxon>
        <taxon>Craniata</taxon>
        <taxon>Vertebrata</taxon>
        <taxon>Euteleostomi</taxon>
        <taxon>Actinopterygii</taxon>
        <taxon>Neopterygii</taxon>
        <taxon>Teleostei</taxon>
        <taxon>Anguilliformes</taxon>
        <taxon>Anguillidae</taxon>
        <taxon>Anguilla</taxon>
    </lineage>
</organism>